<dbReference type="GO" id="GO:0015079">
    <property type="term" value="F:potassium ion transmembrane transporter activity"/>
    <property type="evidence" value="ECO:0007669"/>
    <property type="project" value="InterPro"/>
</dbReference>
<evidence type="ECO:0000313" key="14">
    <source>
        <dbReference type="Proteomes" id="UP000094385"/>
    </source>
</evidence>
<feature type="transmembrane region" description="Helical" evidence="10">
    <location>
        <begin position="215"/>
        <end position="235"/>
    </location>
</feature>
<name>A0A1E3Q7B4_LIPST</name>
<evidence type="ECO:0000256" key="3">
    <source>
        <dbReference type="ARBA" id="ARBA00022538"/>
    </source>
</evidence>
<dbReference type="OrthoDB" id="504708at2759"/>
<feature type="transmembrane region" description="Helical" evidence="10">
    <location>
        <begin position="52"/>
        <end position="78"/>
    </location>
</feature>
<feature type="transmembrane region" description="Helical" evidence="10">
    <location>
        <begin position="382"/>
        <end position="404"/>
    </location>
</feature>
<feature type="transmembrane region" description="Helical" evidence="10">
    <location>
        <begin position="445"/>
        <end position="465"/>
    </location>
</feature>
<feature type="domain" description="K+ potassium transporter integral membrane" evidence="11">
    <location>
        <begin position="18"/>
        <end position="510"/>
    </location>
</feature>
<feature type="transmembrane region" description="Helical" evidence="10">
    <location>
        <begin position="471"/>
        <end position="489"/>
    </location>
</feature>
<feature type="transmembrane region" description="Helical" evidence="10">
    <location>
        <begin position="416"/>
        <end position="438"/>
    </location>
</feature>
<keyword evidence="7" id="KW-0406">Ion transport</keyword>
<reference evidence="13 14" key="1">
    <citation type="journal article" date="2016" name="Proc. Natl. Acad. Sci. U.S.A.">
        <title>Comparative genomics of biotechnologically important yeasts.</title>
        <authorList>
            <person name="Riley R."/>
            <person name="Haridas S."/>
            <person name="Wolfe K.H."/>
            <person name="Lopes M.R."/>
            <person name="Hittinger C.T."/>
            <person name="Goeker M."/>
            <person name="Salamov A.A."/>
            <person name="Wisecaver J.H."/>
            <person name="Long T.M."/>
            <person name="Calvey C.H."/>
            <person name="Aerts A.L."/>
            <person name="Barry K.W."/>
            <person name="Choi C."/>
            <person name="Clum A."/>
            <person name="Coughlan A.Y."/>
            <person name="Deshpande S."/>
            <person name="Douglass A.P."/>
            <person name="Hanson S.J."/>
            <person name="Klenk H.-P."/>
            <person name="LaButti K.M."/>
            <person name="Lapidus A."/>
            <person name="Lindquist E.A."/>
            <person name="Lipzen A.M."/>
            <person name="Meier-Kolthoff J.P."/>
            <person name="Ohm R.A."/>
            <person name="Otillar R.P."/>
            <person name="Pangilinan J.L."/>
            <person name="Peng Y."/>
            <person name="Rokas A."/>
            <person name="Rosa C.A."/>
            <person name="Scheuner C."/>
            <person name="Sibirny A.A."/>
            <person name="Slot J.C."/>
            <person name="Stielow J.B."/>
            <person name="Sun H."/>
            <person name="Kurtzman C.P."/>
            <person name="Blackwell M."/>
            <person name="Grigoriev I.V."/>
            <person name="Jeffries T.W."/>
        </authorList>
    </citation>
    <scope>NUCLEOTIDE SEQUENCE [LARGE SCALE GENOMIC DNA]</scope>
    <source>
        <strain evidence="13 14">NRRL Y-11557</strain>
    </source>
</reference>
<keyword evidence="2" id="KW-0813">Transport</keyword>
<dbReference type="InterPro" id="IPR053951">
    <property type="entry name" value="K_trans_N"/>
</dbReference>
<keyword evidence="8 10" id="KW-0472">Membrane</keyword>
<evidence type="ECO:0000256" key="4">
    <source>
        <dbReference type="ARBA" id="ARBA00022692"/>
    </source>
</evidence>
<keyword evidence="14" id="KW-1185">Reference proteome</keyword>
<keyword evidence="5" id="KW-0630">Potassium</keyword>
<organism evidence="13 14">
    <name type="scientific">Lipomyces starkeyi NRRL Y-11557</name>
    <dbReference type="NCBI Taxonomy" id="675824"/>
    <lineage>
        <taxon>Eukaryota</taxon>
        <taxon>Fungi</taxon>
        <taxon>Dikarya</taxon>
        <taxon>Ascomycota</taxon>
        <taxon>Saccharomycotina</taxon>
        <taxon>Lipomycetes</taxon>
        <taxon>Lipomycetales</taxon>
        <taxon>Lipomycetaceae</taxon>
        <taxon>Lipomyces</taxon>
    </lineage>
</organism>
<comment type="subcellular location">
    <subcellularLocation>
        <location evidence="1">Membrane</location>
        <topology evidence="1">Multi-pass membrane protein</topology>
    </subcellularLocation>
</comment>
<evidence type="ECO:0000256" key="5">
    <source>
        <dbReference type="ARBA" id="ARBA00022958"/>
    </source>
</evidence>
<dbReference type="Pfam" id="PF22776">
    <property type="entry name" value="K_trans_C"/>
    <property type="match status" value="1"/>
</dbReference>
<evidence type="ECO:0000259" key="11">
    <source>
        <dbReference type="Pfam" id="PF02705"/>
    </source>
</evidence>
<evidence type="ECO:0000256" key="2">
    <source>
        <dbReference type="ARBA" id="ARBA00022448"/>
    </source>
</evidence>
<evidence type="ECO:0000256" key="7">
    <source>
        <dbReference type="ARBA" id="ARBA00023065"/>
    </source>
</evidence>
<keyword evidence="3" id="KW-0633">Potassium transport</keyword>
<dbReference type="GO" id="GO:0016020">
    <property type="term" value="C:membrane"/>
    <property type="evidence" value="ECO:0007669"/>
    <property type="project" value="UniProtKB-SubCell"/>
</dbReference>
<keyword evidence="4 10" id="KW-0812">Transmembrane</keyword>
<dbReference type="InterPro" id="IPR003855">
    <property type="entry name" value="K+_transporter"/>
</dbReference>
<dbReference type="NCBIfam" id="TIGR00794">
    <property type="entry name" value="kup"/>
    <property type="match status" value="1"/>
</dbReference>
<evidence type="ECO:0000256" key="10">
    <source>
        <dbReference type="SAM" id="Phobius"/>
    </source>
</evidence>
<evidence type="ECO:0008006" key="15">
    <source>
        <dbReference type="Google" id="ProtNLM"/>
    </source>
</evidence>
<evidence type="ECO:0000256" key="1">
    <source>
        <dbReference type="ARBA" id="ARBA00004141"/>
    </source>
</evidence>
<proteinExistence type="predicted"/>
<evidence type="ECO:0000256" key="9">
    <source>
        <dbReference type="SAM" id="MobiDB-lite"/>
    </source>
</evidence>
<evidence type="ECO:0000259" key="12">
    <source>
        <dbReference type="Pfam" id="PF22776"/>
    </source>
</evidence>
<feature type="domain" description="K+ potassium transporter C-terminal" evidence="12">
    <location>
        <begin position="607"/>
        <end position="707"/>
    </location>
</feature>
<gene>
    <name evidence="13" type="ORF">LIPSTDRAFT_70569</name>
</gene>
<dbReference type="STRING" id="675824.A0A1E3Q7B4"/>
<sequence length="768" mass="84705">METNCKMQMRRAVVTGLLAYQSLGAIYGDIGTSPLYVYTSIFPTMIPTEHQTLGAASCIFWAFTIVVMVKYCIVVLFLGPNNGEGGQVALYAKLARTLHVGPRGVVLPGEMEVDDTLLLSKSVTHDSQISRMRYQMTGWFHEKALPKILMALCFFGCSLVLSDGLLTPTTSVLSAIGGIAVAAPSLNDAVLPISCGVLILLFLSQRFGSGKLSNIFAPIVLIWLLAIAIVGIINITKHPAVFKALSPKFAIDFLREQGGVDTLGGVMLAMTGVEAMFADVGHFGRLPIQLSLSCIVYPSLMLAYLGQAAYLILHPSSISNVFYLSVPGGVNTPQYWVMFVLATLATVIASQALILGVFSILRQMIHIDCFPAFRVRHTSSRVFGQVYIPVVNYILMVGVVLTTIGFRNSNNVTAAYGLGIAMDFFVTTTLITLCLVYVYRVSWYLYIPFFLAFGTLDMCFVIAGVRKIPHGAWFPLVVAVVMTCFITFWRWARSLKVDNEYDSRVRVGAVFEGLEKNVERNAETFLLGRVATTASLFKDADIDQNMVPLKDMVHRIPDDRPTKSRTESSPAPSEAALRLRSDPPIEVARMPHIVALVHSNVTQTLHSPNTVPHILTRLLNVFPGLPEYIVLIGSRVSDKPFIADESRVNVHAMRNMPGFYRCVVRSGFMDSGNLNDTLVREILRLIGAEGVKGVCHVIENERVCARRQAFVGPLRFLWRGAESLRAFGIEQVFSPLDRVFERKHIEEADKDGSGFDVRVLYVGAIVRL</sequence>
<evidence type="ECO:0000256" key="8">
    <source>
        <dbReference type="ARBA" id="ARBA00023136"/>
    </source>
</evidence>
<feature type="compositionally biased region" description="Basic and acidic residues" evidence="9">
    <location>
        <begin position="555"/>
        <end position="566"/>
    </location>
</feature>
<feature type="transmembrane region" description="Helical" evidence="10">
    <location>
        <begin position="148"/>
        <end position="166"/>
    </location>
</feature>
<protein>
    <recommendedName>
        <fullName evidence="15">Potassium transporter</fullName>
    </recommendedName>
</protein>
<dbReference type="Pfam" id="PF02705">
    <property type="entry name" value="K_trans"/>
    <property type="match status" value="1"/>
</dbReference>
<dbReference type="AlphaFoldDB" id="A0A1E3Q7B4"/>
<accession>A0A1E3Q7B4</accession>
<dbReference type="EMBL" id="KV454293">
    <property type="protein sequence ID" value="ODQ73561.1"/>
    <property type="molecule type" value="Genomic_DNA"/>
</dbReference>
<evidence type="ECO:0000256" key="6">
    <source>
        <dbReference type="ARBA" id="ARBA00022989"/>
    </source>
</evidence>
<feature type="transmembrane region" description="Helical" evidence="10">
    <location>
        <begin position="292"/>
        <end position="313"/>
    </location>
</feature>
<dbReference type="InterPro" id="IPR053952">
    <property type="entry name" value="K_trans_C"/>
</dbReference>
<evidence type="ECO:0000313" key="13">
    <source>
        <dbReference type="EMBL" id="ODQ73561.1"/>
    </source>
</evidence>
<feature type="region of interest" description="Disordered" evidence="9">
    <location>
        <begin position="555"/>
        <end position="577"/>
    </location>
</feature>
<feature type="transmembrane region" description="Helical" evidence="10">
    <location>
        <begin position="172"/>
        <end position="203"/>
    </location>
</feature>
<dbReference type="Proteomes" id="UP000094385">
    <property type="component" value="Unassembled WGS sequence"/>
</dbReference>
<keyword evidence="6 10" id="KW-1133">Transmembrane helix</keyword>
<dbReference type="PANTHER" id="PTHR30540:SF83">
    <property type="entry name" value="K+ POTASSIUM TRANSPORTER"/>
    <property type="match status" value="1"/>
</dbReference>
<feature type="transmembrane region" description="Helical" evidence="10">
    <location>
        <begin position="262"/>
        <end position="280"/>
    </location>
</feature>
<feature type="transmembrane region" description="Helical" evidence="10">
    <location>
        <begin position="333"/>
        <end position="361"/>
    </location>
</feature>
<dbReference type="PANTHER" id="PTHR30540">
    <property type="entry name" value="OSMOTIC STRESS POTASSIUM TRANSPORTER"/>
    <property type="match status" value="1"/>
</dbReference>